<name>A0AAE3U2X2_9HYPH</name>
<keyword evidence="2" id="KW-1185">Reference proteome</keyword>
<reference evidence="1" key="1">
    <citation type="submission" date="2022-03" db="EMBL/GenBank/DDBJ databases">
        <title>Fererhizobium litorale gen. nov., sp. nov., isolated from sandy sediments of the Sea of Japan seashore.</title>
        <authorList>
            <person name="Romanenko L."/>
            <person name="Kurilenko V."/>
            <person name="Otstavnykh N."/>
            <person name="Svetashev V."/>
            <person name="Tekutyeva L."/>
            <person name="Isaeva M."/>
            <person name="Mikhailov V."/>
        </authorList>
    </citation>
    <scope>NUCLEOTIDE SEQUENCE</scope>
    <source>
        <strain evidence="1">KMM 9576</strain>
    </source>
</reference>
<dbReference type="Proteomes" id="UP001161580">
    <property type="component" value="Unassembled WGS sequence"/>
</dbReference>
<sequence length="61" mass="6148">MSAILASIVVEPAGQRAAQLEIGVAAAQVDHADGGGRETAERIAGQGRVGLGQRLAARVAR</sequence>
<evidence type="ECO:0000313" key="2">
    <source>
        <dbReference type="Proteomes" id="UP001161580"/>
    </source>
</evidence>
<proteinExistence type="predicted"/>
<dbReference type="EMBL" id="JALDYZ010000016">
    <property type="protein sequence ID" value="MDI7924564.1"/>
    <property type="molecule type" value="Genomic_DNA"/>
</dbReference>
<evidence type="ECO:0000313" key="1">
    <source>
        <dbReference type="EMBL" id="MDI7924564.1"/>
    </source>
</evidence>
<gene>
    <name evidence="1" type="ORF">MRS75_21100</name>
</gene>
<dbReference type="AlphaFoldDB" id="A0AAE3U2X2"/>
<organism evidence="1 2">
    <name type="scientific">Ferirhizobium litorale</name>
    <dbReference type="NCBI Taxonomy" id="2927786"/>
    <lineage>
        <taxon>Bacteria</taxon>
        <taxon>Pseudomonadati</taxon>
        <taxon>Pseudomonadota</taxon>
        <taxon>Alphaproteobacteria</taxon>
        <taxon>Hyphomicrobiales</taxon>
        <taxon>Rhizobiaceae</taxon>
        <taxon>Ferirhizobium</taxon>
    </lineage>
</organism>
<protein>
    <submittedName>
        <fullName evidence="1">Uncharacterized protein</fullName>
    </submittedName>
</protein>
<accession>A0AAE3U2X2</accession>
<dbReference type="RefSeq" id="WP_311794628.1">
    <property type="nucleotide sequence ID" value="NZ_JALDYZ010000016.1"/>
</dbReference>
<comment type="caution">
    <text evidence="1">The sequence shown here is derived from an EMBL/GenBank/DDBJ whole genome shotgun (WGS) entry which is preliminary data.</text>
</comment>